<evidence type="ECO:0000313" key="1">
    <source>
        <dbReference type="EMBL" id="KKW91029.1"/>
    </source>
</evidence>
<dbReference type="InterPro" id="IPR021251">
    <property type="entry name" value="DUF2793"/>
</dbReference>
<dbReference type="Proteomes" id="UP000033874">
    <property type="component" value="Unassembled WGS sequence"/>
</dbReference>
<protein>
    <recommendedName>
        <fullName evidence="3">DUF2793 domain-containing protein</fullName>
    </recommendedName>
</protein>
<proteinExistence type="predicted"/>
<dbReference type="PATRIC" id="fig|56193.3.peg.3260"/>
<dbReference type="STRING" id="56193.YP76_15590"/>
<sequence>MVMDATFRWALPKLFAGQAQKELFHNEALTRIDMLLHGAAASADESAPPAAPAIGDCWIVAAGASGDWAGREGMVACWTEGGWRFVTPRAGLSLWVVDRGYAMRHEGAGWADAPVREDGLYVAGDRIVGGRGPGIADPSGGATVDGEARSAIGAILHALRTHGLIYA</sequence>
<dbReference type="Pfam" id="PF10983">
    <property type="entry name" value="DUF2793"/>
    <property type="match status" value="1"/>
</dbReference>
<dbReference type="EMBL" id="LBIC01000007">
    <property type="protein sequence ID" value="KKW91029.1"/>
    <property type="molecule type" value="Genomic_DNA"/>
</dbReference>
<accession>A0A0M3AR65</accession>
<gene>
    <name evidence="1" type="ORF">YP76_15590</name>
</gene>
<keyword evidence="2" id="KW-1185">Reference proteome</keyword>
<evidence type="ECO:0008006" key="3">
    <source>
        <dbReference type="Google" id="ProtNLM"/>
    </source>
</evidence>
<name>A0A0M3AR65_9SPHN</name>
<comment type="caution">
    <text evidence="1">The sequence shown here is derived from an EMBL/GenBank/DDBJ whole genome shotgun (WGS) entry which is preliminary data.</text>
</comment>
<evidence type="ECO:0000313" key="2">
    <source>
        <dbReference type="Proteomes" id="UP000033874"/>
    </source>
</evidence>
<reference evidence="1 2" key="1">
    <citation type="submission" date="2015-04" db="EMBL/GenBank/DDBJ databases">
        <title>Genome sequence of aromatic hydrocarbons-degrading Sphingobium chungbukense DJ77.</title>
        <authorList>
            <person name="Kim Y.-C."/>
            <person name="Chae J.-C."/>
        </authorList>
    </citation>
    <scope>NUCLEOTIDE SEQUENCE [LARGE SCALE GENOMIC DNA]</scope>
    <source>
        <strain evidence="1 2">DJ77</strain>
    </source>
</reference>
<organism evidence="1 2">
    <name type="scientific">Sphingobium chungbukense</name>
    <dbReference type="NCBI Taxonomy" id="56193"/>
    <lineage>
        <taxon>Bacteria</taxon>
        <taxon>Pseudomonadati</taxon>
        <taxon>Pseudomonadota</taxon>
        <taxon>Alphaproteobacteria</taxon>
        <taxon>Sphingomonadales</taxon>
        <taxon>Sphingomonadaceae</taxon>
        <taxon>Sphingobium</taxon>
    </lineage>
</organism>
<dbReference type="AlphaFoldDB" id="A0A0M3AR65"/>
<dbReference type="RefSeq" id="WP_046764545.1">
    <property type="nucleotide sequence ID" value="NZ_LBIC01000007.1"/>
</dbReference>